<dbReference type="InterPro" id="IPR029033">
    <property type="entry name" value="His_PPase_superfam"/>
</dbReference>
<dbReference type="InterPro" id="IPR013078">
    <property type="entry name" value="His_Pase_superF_clade-1"/>
</dbReference>
<accession>A0A318HVH8</accession>
<comment type="caution">
    <text evidence="4">The sequence shown here is derived from an EMBL/GenBank/DDBJ whole genome shotgun (WGS) entry which is preliminary data.</text>
</comment>
<dbReference type="AlphaFoldDB" id="A0A318HVH8"/>
<sequence length="179" mass="20200">MTTLLLVRHGETVDNVNQILQGQTQGELNETGVEQAEKLARKLSNTHIDAFISSDLQRAEHTCKIIAEAHNKSFVTTPLLRERDWGGFTGEFIPSLKDKVWPDDVETLPQIKQRANLFLNLIAQQYPNQTVLAVGHGIINKAIQSVLYDKEMHEVEKMGNAEVRVLMVKGDWKGEKVKD</sequence>
<feature type="binding site" evidence="3">
    <location>
        <position position="58"/>
    </location>
    <ligand>
        <name>substrate</name>
    </ligand>
</feature>
<proteinExistence type="predicted"/>
<feature type="active site" description="Tele-phosphohistidine intermediate" evidence="2">
    <location>
        <position position="9"/>
    </location>
</feature>
<dbReference type="GO" id="GO:0045820">
    <property type="term" value="P:negative regulation of glycolytic process"/>
    <property type="evidence" value="ECO:0007669"/>
    <property type="project" value="TreeGrafter"/>
</dbReference>
<keyword evidence="1" id="KW-0378">Hydrolase</keyword>
<dbReference type="EMBL" id="QJJX01000034">
    <property type="protein sequence ID" value="PXX20061.1"/>
    <property type="molecule type" value="Genomic_DNA"/>
</dbReference>
<dbReference type="STRING" id="1122991.GCA_000613445_00944"/>
<dbReference type="SUPFAM" id="SSF53254">
    <property type="entry name" value="Phosphoglycerate mutase-like"/>
    <property type="match status" value="1"/>
</dbReference>
<dbReference type="PROSITE" id="PS00175">
    <property type="entry name" value="PG_MUTASE"/>
    <property type="match status" value="1"/>
</dbReference>
<evidence type="ECO:0000256" key="2">
    <source>
        <dbReference type="PIRSR" id="PIRSR613078-1"/>
    </source>
</evidence>
<dbReference type="InterPro" id="IPR051695">
    <property type="entry name" value="Phosphoglycerate_Mutase"/>
</dbReference>
<dbReference type="GO" id="GO:0043456">
    <property type="term" value="P:regulation of pentose-phosphate shunt"/>
    <property type="evidence" value="ECO:0007669"/>
    <property type="project" value="TreeGrafter"/>
</dbReference>
<dbReference type="SMART" id="SM00855">
    <property type="entry name" value="PGAM"/>
    <property type="match status" value="1"/>
</dbReference>
<dbReference type="PANTHER" id="PTHR46517">
    <property type="entry name" value="FRUCTOSE-2,6-BISPHOSPHATASE TIGAR"/>
    <property type="match status" value="1"/>
</dbReference>
<keyword evidence="5" id="KW-1185">Reference proteome</keyword>
<gene>
    <name evidence="4" type="ORF">EJ73_02310</name>
</gene>
<reference evidence="4 5" key="1">
    <citation type="submission" date="2018-05" db="EMBL/GenBank/DDBJ databases">
        <title>Genomic Encyclopedia of Type Strains, Phase I: the one thousand microbial genomes (KMG-I) project.</title>
        <authorList>
            <person name="Kyrpides N."/>
        </authorList>
    </citation>
    <scope>NUCLEOTIDE SEQUENCE [LARGE SCALE GENOMIC DNA]</scope>
    <source>
        <strain evidence="4 5">DSM 15611</strain>
    </source>
</reference>
<dbReference type="CDD" id="cd07067">
    <property type="entry name" value="HP_PGM_like"/>
    <property type="match status" value="1"/>
</dbReference>
<dbReference type="Proteomes" id="UP000248314">
    <property type="component" value="Unassembled WGS sequence"/>
</dbReference>
<evidence type="ECO:0000313" key="4">
    <source>
        <dbReference type="EMBL" id="PXX20061.1"/>
    </source>
</evidence>
<name>A0A318HVH8_9BACT</name>
<dbReference type="Pfam" id="PF00300">
    <property type="entry name" value="His_Phos_1"/>
    <property type="match status" value="1"/>
</dbReference>
<dbReference type="InterPro" id="IPR001345">
    <property type="entry name" value="PG/BPGM_mutase_AS"/>
</dbReference>
<feature type="active site" description="Proton donor/acceptor" evidence="2">
    <location>
        <position position="82"/>
    </location>
</feature>
<dbReference type="OrthoDB" id="9782128at2"/>
<feature type="binding site" evidence="3">
    <location>
        <begin position="8"/>
        <end position="15"/>
    </location>
    <ligand>
        <name>substrate</name>
    </ligand>
</feature>
<dbReference type="PANTHER" id="PTHR46517:SF1">
    <property type="entry name" value="FRUCTOSE-2,6-BISPHOSPHATASE TIGAR"/>
    <property type="match status" value="1"/>
</dbReference>
<dbReference type="GO" id="GO:0004331">
    <property type="term" value="F:fructose-2,6-bisphosphate 2-phosphatase activity"/>
    <property type="evidence" value="ECO:0007669"/>
    <property type="project" value="TreeGrafter"/>
</dbReference>
<dbReference type="Gene3D" id="3.40.50.1240">
    <property type="entry name" value="Phosphoglycerate mutase-like"/>
    <property type="match status" value="1"/>
</dbReference>
<organism evidence="4 5">
    <name type="scientific">Hoylesella shahii DSM 15611 = JCM 12083</name>
    <dbReference type="NCBI Taxonomy" id="1122991"/>
    <lineage>
        <taxon>Bacteria</taxon>
        <taxon>Pseudomonadati</taxon>
        <taxon>Bacteroidota</taxon>
        <taxon>Bacteroidia</taxon>
        <taxon>Bacteroidales</taxon>
        <taxon>Prevotellaceae</taxon>
        <taxon>Hoylesella</taxon>
    </lineage>
</organism>
<protein>
    <submittedName>
        <fullName evidence="4">Putative phosphoglycerate mutase</fullName>
    </submittedName>
</protein>
<evidence type="ECO:0000256" key="1">
    <source>
        <dbReference type="ARBA" id="ARBA00022801"/>
    </source>
</evidence>
<evidence type="ECO:0000313" key="5">
    <source>
        <dbReference type="Proteomes" id="UP000248314"/>
    </source>
</evidence>
<dbReference type="GO" id="GO:0005829">
    <property type="term" value="C:cytosol"/>
    <property type="evidence" value="ECO:0007669"/>
    <property type="project" value="TreeGrafter"/>
</dbReference>
<evidence type="ECO:0000256" key="3">
    <source>
        <dbReference type="PIRSR" id="PIRSR613078-2"/>
    </source>
</evidence>
<dbReference type="RefSeq" id="WP_025816854.1">
    <property type="nucleotide sequence ID" value="NZ_BAIZ01000034.1"/>
</dbReference>